<dbReference type="WBParaSite" id="SSLN_0000309901-mRNA-1">
    <property type="protein sequence ID" value="SSLN_0000309901-mRNA-1"/>
    <property type="gene ID" value="SSLN_0000309901"/>
</dbReference>
<feature type="compositionally biased region" description="Acidic residues" evidence="1">
    <location>
        <begin position="133"/>
        <end position="142"/>
    </location>
</feature>
<dbReference type="InterPro" id="IPR013320">
    <property type="entry name" value="ConA-like_dom_sf"/>
</dbReference>
<protein>
    <submittedName>
        <fullName evidence="5">B30.2/SPRY domain-containing protein</fullName>
    </submittedName>
</protein>
<dbReference type="SUPFAM" id="SSF49899">
    <property type="entry name" value="Concanavalin A-like lectins/glucanases"/>
    <property type="match status" value="1"/>
</dbReference>
<sequence>MAGHDSRSWAMYIDRKRSWFLHKGEHFERTDGGIQVGSVLGLRLDCDRGCLSYYLDDEPHGPIAFSQLPQGVYYPAVSLNRAVQVTLQTGLEPPSESEESDEDSSGGGGVYYPAVSLNRAVQVTLQTGLEPPSESEESDEDSSGGGVGTENTSLATAIFTSSIPPTQTVSTATTTTTTPTTSAGGGGVGGAGAD</sequence>
<proteinExistence type="predicted"/>
<dbReference type="PANTHER" id="PTHR24099">
    <property type="entry name" value="E3 UBIQUITIN-PROTEIN LIGASE TRIM36-RELATED"/>
    <property type="match status" value="1"/>
</dbReference>
<dbReference type="EMBL" id="UYSU01032397">
    <property type="protein sequence ID" value="VDL89384.1"/>
    <property type="molecule type" value="Genomic_DNA"/>
</dbReference>
<name>A0A183SFK1_SCHSO</name>
<dbReference type="AlphaFoldDB" id="A0A183SFK1"/>
<dbReference type="InterPro" id="IPR050617">
    <property type="entry name" value="E3_ligase_FN3/SPRY"/>
</dbReference>
<feature type="region of interest" description="Disordered" evidence="1">
    <location>
        <begin position="128"/>
        <end position="194"/>
    </location>
</feature>
<reference evidence="3 4" key="2">
    <citation type="submission" date="2018-11" db="EMBL/GenBank/DDBJ databases">
        <authorList>
            <consortium name="Pathogen Informatics"/>
        </authorList>
    </citation>
    <scope>NUCLEOTIDE SEQUENCE [LARGE SCALE GENOMIC DNA]</scope>
    <source>
        <strain evidence="3 4">NST_G2</strain>
    </source>
</reference>
<dbReference type="InterPro" id="IPR001870">
    <property type="entry name" value="B30.2/SPRY"/>
</dbReference>
<dbReference type="PANTHER" id="PTHR24099:SF15">
    <property type="entry name" value="E3 UBIQUITIN-PROTEIN LIGASE TRIM9"/>
    <property type="match status" value="1"/>
</dbReference>
<dbReference type="InterPro" id="IPR003877">
    <property type="entry name" value="SPRY_dom"/>
</dbReference>
<feature type="compositionally biased region" description="Acidic residues" evidence="1">
    <location>
        <begin position="95"/>
        <end position="104"/>
    </location>
</feature>
<dbReference type="Pfam" id="PF00622">
    <property type="entry name" value="SPRY"/>
    <property type="match status" value="1"/>
</dbReference>
<evidence type="ECO:0000313" key="3">
    <source>
        <dbReference type="EMBL" id="VDL89384.1"/>
    </source>
</evidence>
<dbReference type="GO" id="GO:0007411">
    <property type="term" value="P:axon guidance"/>
    <property type="evidence" value="ECO:0007669"/>
    <property type="project" value="TreeGrafter"/>
</dbReference>
<evidence type="ECO:0000313" key="4">
    <source>
        <dbReference type="Proteomes" id="UP000275846"/>
    </source>
</evidence>
<feature type="compositionally biased region" description="Gly residues" evidence="1">
    <location>
        <begin position="183"/>
        <end position="194"/>
    </location>
</feature>
<dbReference type="Proteomes" id="UP000275846">
    <property type="component" value="Unassembled WGS sequence"/>
</dbReference>
<dbReference type="PROSITE" id="PS50188">
    <property type="entry name" value="B302_SPRY"/>
    <property type="match status" value="1"/>
</dbReference>
<feature type="domain" description="B30.2/SPRY" evidence="2">
    <location>
        <begin position="1"/>
        <end position="94"/>
    </location>
</feature>
<organism evidence="5">
    <name type="scientific">Schistocephalus solidus</name>
    <name type="common">Tapeworm</name>
    <dbReference type="NCBI Taxonomy" id="70667"/>
    <lineage>
        <taxon>Eukaryota</taxon>
        <taxon>Metazoa</taxon>
        <taxon>Spiralia</taxon>
        <taxon>Lophotrochozoa</taxon>
        <taxon>Platyhelminthes</taxon>
        <taxon>Cestoda</taxon>
        <taxon>Eucestoda</taxon>
        <taxon>Diphyllobothriidea</taxon>
        <taxon>Diphyllobothriidae</taxon>
        <taxon>Schistocephalus</taxon>
    </lineage>
</organism>
<feature type="region of interest" description="Disordered" evidence="1">
    <location>
        <begin position="90"/>
        <end position="111"/>
    </location>
</feature>
<feature type="compositionally biased region" description="Low complexity" evidence="1">
    <location>
        <begin position="165"/>
        <end position="182"/>
    </location>
</feature>
<dbReference type="STRING" id="70667.A0A183SFK1"/>
<accession>A0A183SFK1</accession>
<dbReference type="Gene3D" id="2.60.120.920">
    <property type="match status" value="1"/>
</dbReference>
<dbReference type="InterPro" id="IPR043136">
    <property type="entry name" value="B30.2/SPRY_sf"/>
</dbReference>
<dbReference type="GO" id="GO:0043005">
    <property type="term" value="C:neuron projection"/>
    <property type="evidence" value="ECO:0007669"/>
    <property type="project" value="TreeGrafter"/>
</dbReference>
<keyword evidence="4" id="KW-1185">Reference proteome</keyword>
<evidence type="ECO:0000259" key="2">
    <source>
        <dbReference type="PROSITE" id="PS50188"/>
    </source>
</evidence>
<gene>
    <name evidence="3" type="ORF">SSLN_LOCUS2999</name>
</gene>
<evidence type="ECO:0000313" key="5">
    <source>
        <dbReference type="WBParaSite" id="SSLN_0000309901-mRNA-1"/>
    </source>
</evidence>
<reference evidence="5" key="1">
    <citation type="submission" date="2016-06" db="UniProtKB">
        <authorList>
            <consortium name="WormBaseParasite"/>
        </authorList>
    </citation>
    <scope>IDENTIFICATION</scope>
</reference>
<evidence type="ECO:0000256" key="1">
    <source>
        <dbReference type="SAM" id="MobiDB-lite"/>
    </source>
</evidence>
<feature type="compositionally biased region" description="Polar residues" evidence="1">
    <location>
        <begin position="149"/>
        <end position="164"/>
    </location>
</feature>
<dbReference type="OrthoDB" id="295536at2759"/>